<organism evidence="1 2">
    <name type="scientific">Actinoplanes digitatis</name>
    <dbReference type="NCBI Taxonomy" id="1868"/>
    <lineage>
        <taxon>Bacteria</taxon>
        <taxon>Bacillati</taxon>
        <taxon>Actinomycetota</taxon>
        <taxon>Actinomycetes</taxon>
        <taxon>Micromonosporales</taxon>
        <taxon>Micromonosporaceae</taxon>
        <taxon>Actinoplanes</taxon>
    </lineage>
</organism>
<protein>
    <submittedName>
        <fullName evidence="1">Uncharacterized protein</fullName>
    </submittedName>
</protein>
<dbReference type="RefSeq" id="WP_184995025.1">
    <property type="nucleotide sequence ID" value="NZ_BOMK01000020.1"/>
</dbReference>
<sequence>MTFSFIFLAWQTLQLRRQVRITGVAANYNSHLGVTQMYHDVFKLIISRPHLMPYFLSGKACPPDDPNRVEALVVADMMANVHELGLQHTREMPDAVHGECWPASAVDSLRQPILKELFLTPQPWYPELRMLFERGERANRPAADPIGTVPIHLAMPQESEPQEIQPGVVS</sequence>
<name>A0A7W7MR05_9ACTN</name>
<reference evidence="1 2" key="1">
    <citation type="submission" date="2020-08" db="EMBL/GenBank/DDBJ databases">
        <title>Sequencing the genomes of 1000 actinobacteria strains.</title>
        <authorList>
            <person name="Klenk H.-P."/>
        </authorList>
    </citation>
    <scope>NUCLEOTIDE SEQUENCE [LARGE SCALE GENOMIC DNA]</scope>
    <source>
        <strain evidence="1 2">DSM 43149</strain>
    </source>
</reference>
<proteinExistence type="predicted"/>
<keyword evidence="2" id="KW-1185">Reference proteome</keyword>
<dbReference type="Proteomes" id="UP000578112">
    <property type="component" value="Unassembled WGS sequence"/>
</dbReference>
<evidence type="ECO:0000313" key="1">
    <source>
        <dbReference type="EMBL" id="MBB4763761.1"/>
    </source>
</evidence>
<accession>A0A7W7MR05</accession>
<gene>
    <name evidence="1" type="ORF">BJ971_004317</name>
</gene>
<evidence type="ECO:0000313" key="2">
    <source>
        <dbReference type="Proteomes" id="UP000578112"/>
    </source>
</evidence>
<dbReference type="AlphaFoldDB" id="A0A7W7MR05"/>
<dbReference type="EMBL" id="JACHNH010000001">
    <property type="protein sequence ID" value="MBB4763761.1"/>
    <property type="molecule type" value="Genomic_DNA"/>
</dbReference>
<comment type="caution">
    <text evidence="1">The sequence shown here is derived from an EMBL/GenBank/DDBJ whole genome shotgun (WGS) entry which is preliminary data.</text>
</comment>